<dbReference type="GO" id="GO:0015627">
    <property type="term" value="C:type II protein secretion system complex"/>
    <property type="evidence" value="ECO:0007669"/>
    <property type="project" value="InterPro"/>
</dbReference>
<dbReference type="Gene3D" id="3.55.40.10">
    <property type="entry name" value="minor pseudopilin epsh domain"/>
    <property type="match status" value="1"/>
</dbReference>
<dbReference type="InterPro" id="IPR012902">
    <property type="entry name" value="N_methyl_site"/>
</dbReference>
<dbReference type="AlphaFoldDB" id="D8IQL9"/>
<evidence type="ECO:0000256" key="2">
    <source>
        <dbReference type="ARBA" id="ARBA00021549"/>
    </source>
</evidence>
<evidence type="ECO:0000259" key="11">
    <source>
        <dbReference type="Pfam" id="PF12019"/>
    </source>
</evidence>
<evidence type="ECO:0000256" key="3">
    <source>
        <dbReference type="ARBA" id="ARBA00022475"/>
    </source>
</evidence>
<name>D8IQL9_HERSS</name>
<reference evidence="12 13" key="1">
    <citation type="submission" date="2010-04" db="EMBL/GenBank/DDBJ databases">
        <title>The genome of Herbaspirillum seropedicae SmR1, an endophytic, nitrogen-fixing, plant-growth promoting beta-Proteobacteria.</title>
        <authorList>
            <person name="Pedrosa F.O."/>
            <person name="Monteiro R.A."/>
            <person name="Wassem R."/>
            <person name="Cruz L.M."/>
            <person name="Ayub R.A."/>
            <person name="Colauto N.B."/>
            <person name="Fernandez M.A."/>
            <person name="Fungaro M.H.P."/>
            <person name="Grisard E.C."/>
            <person name="Hungria M."/>
            <person name="Madeira H.M.F."/>
            <person name="Nodari R.O."/>
            <person name="Osaku C.A."/>
            <person name="Petzl-Erler M.L."/>
            <person name="Terenzi H."/>
            <person name="Vieira L.G.E."/>
            <person name="Almeida M.I.M."/>
            <person name="Alves L.R."/>
            <person name="Arantes O.M.N."/>
            <person name="Balsanelli E."/>
            <person name="Barcellos F.G."/>
            <person name="Baura V.A."/>
            <person name="Binde D.R."/>
            <person name="Campo R.J."/>
            <person name="Chubatsu L.S."/>
            <person name="Chueire L.M.O."/>
            <person name="Ciferri R.R."/>
            <person name="Correa L.C."/>
            <person name="da Conceicao Silva J.L."/>
            <person name="Dabul A.N.G."/>
            <person name="Dambros B.P."/>
            <person name="Faoro H."/>
            <person name="Favetti A."/>
            <person name="Friedermann G."/>
            <person name="Furlaneto M.C."/>
            <person name="Gasques L.S."/>
            <person name="Gimenes C.C.T."/>
            <person name="Gioppo N.M.R."/>
            <person name="Glienke-Blanco C."/>
            <person name="Godoy L.P."/>
            <person name="Guerra M.P."/>
            <person name="Karp S."/>
            <person name="Kava-Cordeiro V."/>
            <person name="Margarido V.P."/>
            <person name="Mathioni S.M."/>
            <person name="Menck-Soares M.A."/>
            <person name="Murace N.K."/>
            <person name="Nicolas M.F."/>
            <person name="Oliveira C.E.C."/>
            <person name="Pagnan N.A.B."/>
            <person name="Pamphile J.A."/>
            <person name="Patussi E.V."/>
            <person name="Pereira L.F.P."/>
            <person name="Pereira-Ferrari L."/>
            <person name="Pinto F.G.S."/>
            <person name="Precoma C."/>
            <person name="Prioli A.J."/>
            <person name="Prioli S.M.A.P."/>
            <person name="Raittz R.T."/>
            <person name="Ramos H.J.O."/>
            <person name="Ribeiro E.M.S.F."/>
            <person name="Rigo L.U."/>
            <person name="Rocha C.L.M.S.C."/>
            <person name="Rocha S.N."/>
            <person name="Santos K."/>
            <person name="Satori D."/>
            <person name="Silva A.G."/>
            <person name="Simao R.C.G."/>
            <person name="Soares M.A.M."/>
            <person name="Souza E.M."/>
            <person name="Steffens M.B.R."/>
            <person name="Steindel M."/>
            <person name="Tadra-Sfeir M.Z."/>
            <person name="Takahashi E.K."/>
            <person name="Torres R.A."/>
            <person name="Valle J.S."/>
            <person name="Vernal J.I."/>
            <person name="Vilas-Boas L.A."/>
            <person name="Watanabe M.A.E."/>
            <person name="Weiss V.A."/>
            <person name="Yates M.A."/>
            <person name="Souza E.M."/>
        </authorList>
    </citation>
    <scope>NUCLEOTIDE SEQUENCE [LARGE SCALE GENOMIC DNA]</scope>
    <source>
        <strain evidence="12 13">SmR1</strain>
    </source>
</reference>
<evidence type="ECO:0000256" key="8">
    <source>
        <dbReference type="ARBA" id="ARBA00023136"/>
    </source>
</evidence>
<dbReference type="GO" id="GO:0015628">
    <property type="term" value="P:protein secretion by the type II secretion system"/>
    <property type="evidence" value="ECO:0007669"/>
    <property type="project" value="InterPro"/>
</dbReference>
<dbReference type="NCBIfam" id="TIGR02532">
    <property type="entry name" value="IV_pilin_GFxxxE"/>
    <property type="match status" value="1"/>
</dbReference>
<evidence type="ECO:0000313" key="12">
    <source>
        <dbReference type="EMBL" id="ADJ65131.1"/>
    </source>
</evidence>
<keyword evidence="6 12" id="KW-0812">Transmembrane</keyword>
<comment type="similarity">
    <text evidence="9">Belongs to the GSP H family.</text>
</comment>
<feature type="domain" description="General secretion pathway GspH" evidence="11">
    <location>
        <begin position="41"/>
        <end position="138"/>
    </location>
</feature>
<organism evidence="12 13">
    <name type="scientific">Herbaspirillum seropedicae (strain SmR1)</name>
    <dbReference type="NCBI Taxonomy" id="757424"/>
    <lineage>
        <taxon>Bacteria</taxon>
        <taxon>Pseudomonadati</taxon>
        <taxon>Pseudomonadota</taxon>
        <taxon>Betaproteobacteria</taxon>
        <taxon>Burkholderiales</taxon>
        <taxon>Oxalobacteraceae</taxon>
        <taxon>Herbaspirillum</taxon>
    </lineage>
</organism>
<accession>D8IQL9</accession>
<keyword evidence="4" id="KW-0488">Methylation</keyword>
<evidence type="ECO:0000313" key="13">
    <source>
        <dbReference type="Proteomes" id="UP000000329"/>
    </source>
</evidence>
<keyword evidence="8" id="KW-0472">Membrane</keyword>
<dbReference type="PROSITE" id="PS00409">
    <property type="entry name" value="PROKAR_NTER_METHYL"/>
    <property type="match status" value="1"/>
</dbReference>
<sequence length="157" mass="17126">MDARGFTLIELMVVLLIVSLLLAAGVPALQQAAAEQRLVAAANQFFHGVSLARAQALRHARRAEMRPSDGLHWERGWQIEVGQRVLRREPALPAGISVAHTAGGEVLGYQPNGQPLTRGSWHFSSDGRSRVVVINFLGRARVCNPARETQCSKAELD</sequence>
<dbReference type="SUPFAM" id="SSF54523">
    <property type="entry name" value="Pili subunits"/>
    <property type="match status" value="1"/>
</dbReference>
<keyword evidence="7" id="KW-1133">Transmembrane helix</keyword>
<comment type="subcellular location">
    <subcellularLocation>
        <location evidence="1">Cell inner membrane</location>
        <topology evidence="1">Single-pass membrane protein</topology>
    </subcellularLocation>
</comment>
<protein>
    <recommendedName>
        <fullName evidence="2">Type II secretion system protein H</fullName>
    </recommendedName>
    <alternativeName>
        <fullName evidence="10">General secretion pathway protein H</fullName>
    </alternativeName>
</protein>
<dbReference type="Pfam" id="PF12019">
    <property type="entry name" value="GspH"/>
    <property type="match status" value="1"/>
</dbReference>
<proteinExistence type="inferred from homology"/>
<dbReference type="EMBL" id="CP002039">
    <property type="protein sequence ID" value="ADJ65131.1"/>
    <property type="molecule type" value="Genomic_DNA"/>
</dbReference>
<dbReference type="OrthoDB" id="8929668at2"/>
<evidence type="ECO:0000256" key="1">
    <source>
        <dbReference type="ARBA" id="ARBA00004377"/>
    </source>
</evidence>
<dbReference type="eggNOG" id="COG4970">
    <property type="taxonomic scope" value="Bacteria"/>
</dbReference>
<evidence type="ECO:0000256" key="7">
    <source>
        <dbReference type="ARBA" id="ARBA00022989"/>
    </source>
</evidence>
<dbReference type="InterPro" id="IPR045584">
    <property type="entry name" value="Pilin-like"/>
</dbReference>
<dbReference type="InterPro" id="IPR022346">
    <property type="entry name" value="T2SS_GspH"/>
</dbReference>
<keyword evidence="3" id="KW-1003">Cell membrane</keyword>
<evidence type="ECO:0000256" key="5">
    <source>
        <dbReference type="ARBA" id="ARBA00022519"/>
    </source>
</evidence>
<dbReference type="KEGG" id="hse:Hsero_3653"/>
<evidence type="ECO:0000256" key="9">
    <source>
        <dbReference type="ARBA" id="ARBA00025772"/>
    </source>
</evidence>
<gene>
    <name evidence="12" type="ordered locus">Hsero_3653</name>
</gene>
<dbReference type="Proteomes" id="UP000000329">
    <property type="component" value="Chromosome"/>
</dbReference>
<evidence type="ECO:0000256" key="4">
    <source>
        <dbReference type="ARBA" id="ARBA00022481"/>
    </source>
</evidence>
<keyword evidence="5" id="KW-0997">Cell inner membrane</keyword>
<evidence type="ECO:0000256" key="10">
    <source>
        <dbReference type="ARBA" id="ARBA00030775"/>
    </source>
</evidence>
<dbReference type="Pfam" id="PF07963">
    <property type="entry name" value="N_methyl"/>
    <property type="match status" value="1"/>
</dbReference>
<dbReference type="HOGENOM" id="CLU_084761_1_3_4"/>
<keyword evidence="13" id="KW-1185">Reference proteome</keyword>
<dbReference type="GO" id="GO:0005886">
    <property type="term" value="C:plasma membrane"/>
    <property type="evidence" value="ECO:0007669"/>
    <property type="project" value="UniProtKB-SubCell"/>
</dbReference>
<evidence type="ECO:0000256" key="6">
    <source>
        <dbReference type="ARBA" id="ARBA00022692"/>
    </source>
</evidence>
<dbReference type="STRING" id="757424.Hsero_3653"/>